<dbReference type="FunFam" id="1.20.120.1770:FF:000001">
    <property type="entry name" value="Cytochrome b reductase 1"/>
    <property type="match status" value="1"/>
</dbReference>
<evidence type="ECO:0000256" key="1">
    <source>
        <dbReference type="ARBA" id="ARBA00001970"/>
    </source>
</evidence>
<evidence type="ECO:0000256" key="14">
    <source>
        <dbReference type="ARBA" id="ARBA00030896"/>
    </source>
</evidence>
<evidence type="ECO:0000313" key="20">
    <source>
        <dbReference type="EMBL" id="KAG9474398.1"/>
    </source>
</evidence>
<evidence type="ECO:0000256" key="11">
    <source>
        <dbReference type="ARBA" id="ARBA00023329"/>
    </source>
</evidence>
<keyword evidence="8 18" id="KW-1133">Transmembrane helix</keyword>
<protein>
    <recommendedName>
        <fullName evidence="13">Transmembrane ascorbate-dependent reductase CYB561</fullName>
    </recommendedName>
    <alternativeName>
        <fullName evidence="14">Cytochrome b-561</fullName>
    </alternativeName>
    <alternativeName>
        <fullName evidence="15">Cytochrome b561</fullName>
    </alternativeName>
</protein>
<dbReference type="AlphaFoldDB" id="A0A8J6ERC5"/>
<evidence type="ECO:0000259" key="19">
    <source>
        <dbReference type="PROSITE" id="PS50939"/>
    </source>
</evidence>
<evidence type="ECO:0000256" key="5">
    <source>
        <dbReference type="ARBA" id="ARBA00022723"/>
    </source>
</evidence>
<dbReference type="Pfam" id="PF03188">
    <property type="entry name" value="Cytochrom_B561"/>
    <property type="match status" value="1"/>
</dbReference>
<dbReference type="SMART" id="SM00665">
    <property type="entry name" value="B561"/>
    <property type="match status" value="1"/>
</dbReference>
<name>A0A8J6ERC5_ELECQ</name>
<dbReference type="EMBL" id="WNTK01000013">
    <property type="protein sequence ID" value="KAG9474398.1"/>
    <property type="molecule type" value="Genomic_DNA"/>
</dbReference>
<evidence type="ECO:0000256" key="2">
    <source>
        <dbReference type="ARBA" id="ARBA00022448"/>
    </source>
</evidence>
<keyword evidence="3" id="KW-0349">Heme</keyword>
<evidence type="ECO:0000256" key="4">
    <source>
        <dbReference type="ARBA" id="ARBA00022692"/>
    </source>
</evidence>
<proteinExistence type="predicted"/>
<dbReference type="GO" id="GO:0046872">
    <property type="term" value="F:metal ion binding"/>
    <property type="evidence" value="ECO:0007669"/>
    <property type="project" value="UniProtKB-KW"/>
</dbReference>
<dbReference type="GO" id="GO:0042584">
    <property type="term" value="C:chromaffin granule membrane"/>
    <property type="evidence" value="ECO:0007669"/>
    <property type="project" value="UniProtKB-SubCell"/>
</dbReference>
<keyword evidence="9" id="KW-0408">Iron</keyword>
<keyword evidence="2" id="KW-0813">Transport</keyword>
<comment type="catalytic activity">
    <reaction evidence="17">
        <text>monodehydro-L-ascorbate radical(out) + L-ascorbate(in) = monodehydro-L-ascorbate radical(in) + L-ascorbate(out)</text>
        <dbReference type="Rhea" id="RHEA:66524"/>
        <dbReference type="ChEBI" id="CHEBI:38290"/>
        <dbReference type="ChEBI" id="CHEBI:59513"/>
    </reaction>
    <physiologicalReaction direction="left-to-right" evidence="17">
        <dbReference type="Rhea" id="RHEA:66525"/>
    </physiologicalReaction>
</comment>
<comment type="caution">
    <text evidence="20">The sequence shown here is derived from an EMBL/GenBank/DDBJ whole genome shotgun (WGS) entry which is preliminary data.</text>
</comment>
<feature type="transmembrane region" description="Helical" evidence="18">
    <location>
        <begin position="142"/>
        <end position="162"/>
    </location>
</feature>
<dbReference type="GO" id="GO:0016491">
    <property type="term" value="F:oxidoreductase activity"/>
    <property type="evidence" value="ECO:0007669"/>
    <property type="project" value="InterPro"/>
</dbReference>
<feature type="transmembrane region" description="Helical" evidence="18">
    <location>
        <begin position="72"/>
        <end position="95"/>
    </location>
</feature>
<dbReference type="GO" id="GO:0005765">
    <property type="term" value="C:lysosomal membrane"/>
    <property type="evidence" value="ECO:0007669"/>
    <property type="project" value="TreeGrafter"/>
</dbReference>
<evidence type="ECO:0000256" key="12">
    <source>
        <dbReference type="ARBA" id="ARBA00024185"/>
    </source>
</evidence>
<keyword evidence="5" id="KW-0479">Metal-binding</keyword>
<dbReference type="OrthoDB" id="907479at2759"/>
<keyword evidence="11" id="KW-0968">Cytoplasmic vesicle</keyword>
<dbReference type="InterPro" id="IPR006593">
    <property type="entry name" value="Cyt_b561/ferric_Rdtase_TM"/>
</dbReference>
<dbReference type="PANTHER" id="PTHR10106">
    <property type="entry name" value="CYTOCHROME B561-RELATED"/>
    <property type="match status" value="1"/>
</dbReference>
<evidence type="ECO:0000256" key="7">
    <source>
        <dbReference type="ARBA" id="ARBA00022982"/>
    </source>
</evidence>
<keyword evidence="4 18" id="KW-0812">Transmembrane</keyword>
<feature type="transmembrane region" description="Helical" evidence="18">
    <location>
        <begin position="101"/>
        <end position="122"/>
    </location>
</feature>
<sequence>MPTNIYFLFIALLVFRVFRNETKRATKILHGALHILALIVSVVGIVAVFQFHKKKGIPDMYSLHSWLGITTFSLYILQWILGFIMFFLPGVGFAYKSRFKPLHVFIGFSLLVSTIATCLLGLTEKMLFAIPDQYSKLPAEGILANSLGVVLVAFGLVIGYILTRDEWRRPPLPEEQALSIDFKTLTQGESPTEP</sequence>
<evidence type="ECO:0000256" key="15">
    <source>
        <dbReference type="ARBA" id="ARBA00032709"/>
    </source>
</evidence>
<feature type="domain" description="Cytochrome b561" evidence="19">
    <location>
        <begin position="1"/>
        <end position="163"/>
    </location>
</feature>
<evidence type="ECO:0000256" key="10">
    <source>
        <dbReference type="ARBA" id="ARBA00023136"/>
    </source>
</evidence>
<comment type="function">
    <text evidence="16">Transmembrane reductase that uses ascorbate as an electron donor in the cytoplasm and transfers electrons across membranes to reduce monodehydro-L-ascorbate radical in the lumen of secretory vesicles. It is therefore involved the regeneration and homeostasis within secretory vesicles of ascorbate which in turn provides reducing equivalents needed to support the activity of intravesicular enzymes.</text>
</comment>
<organism evidence="20 21">
    <name type="scientific">Eleutherodactylus coqui</name>
    <name type="common">Puerto Rican coqui</name>
    <dbReference type="NCBI Taxonomy" id="57060"/>
    <lineage>
        <taxon>Eukaryota</taxon>
        <taxon>Metazoa</taxon>
        <taxon>Chordata</taxon>
        <taxon>Craniata</taxon>
        <taxon>Vertebrata</taxon>
        <taxon>Euteleostomi</taxon>
        <taxon>Amphibia</taxon>
        <taxon>Batrachia</taxon>
        <taxon>Anura</taxon>
        <taxon>Neobatrachia</taxon>
        <taxon>Hyloidea</taxon>
        <taxon>Eleutherodactylidae</taxon>
        <taxon>Eleutherodactylinae</taxon>
        <taxon>Eleutherodactylus</taxon>
        <taxon>Eleutherodactylus</taxon>
    </lineage>
</organism>
<evidence type="ECO:0000256" key="6">
    <source>
        <dbReference type="ARBA" id="ARBA00022967"/>
    </source>
</evidence>
<evidence type="ECO:0000256" key="16">
    <source>
        <dbReference type="ARBA" id="ARBA00045973"/>
    </source>
</evidence>
<dbReference type="Gene3D" id="1.20.120.1770">
    <property type="match status" value="1"/>
</dbReference>
<keyword evidence="7" id="KW-0249">Electron transport</keyword>
<dbReference type="InterPro" id="IPR043205">
    <property type="entry name" value="CYB561/CYBRD1-like"/>
</dbReference>
<evidence type="ECO:0000256" key="18">
    <source>
        <dbReference type="SAM" id="Phobius"/>
    </source>
</evidence>
<gene>
    <name evidence="20" type="ORF">GDO78_004610</name>
</gene>
<dbReference type="PANTHER" id="PTHR10106:SF14">
    <property type="entry name" value="TRANSMEMBRANE ASCORBATE-DEPENDENT REDUCTASE CYB561"/>
    <property type="match status" value="1"/>
</dbReference>
<keyword evidence="10 18" id="KW-0472">Membrane</keyword>
<keyword evidence="6" id="KW-1278">Translocase</keyword>
<dbReference type="Proteomes" id="UP000770717">
    <property type="component" value="Unassembled WGS sequence"/>
</dbReference>
<reference evidence="20" key="1">
    <citation type="thesis" date="2020" institute="ProQuest LLC" country="789 East Eisenhower Parkway, Ann Arbor, MI, USA">
        <title>Comparative Genomics and Chromosome Evolution.</title>
        <authorList>
            <person name="Mudd A.B."/>
        </authorList>
    </citation>
    <scope>NUCLEOTIDE SEQUENCE</scope>
    <source>
        <strain evidence="20">HN-11 Male</strain>
        <tissue evidence="20">Kidney and liver</tissue>
    </source>
</reference>
<evidence type="ECO:0000256" key="9">
    <source>
        <dbReference type="ARBA" id="ARBA00023004"/>
    </source>
</evidence>
<evidence type="ECO:0000256" key="17">
    <source>
        <dbReference type="ARBA" id="ARBA00047447"/>
    </source>
</evidence>
<comment type="cofactor">
    <cofactor evidence="1">
        <name>heme b</name>
        <dbReference type="ChEBI" id="CHEBI:60344"/>
    </cofactor>
</comment>
<dbReference type="PROSITE" id="PS50939">
    <property type="entry name" value="CYTOCHROME_B561"/>
    <property type="match status" value="1"/>
</dbReference>
<accession>A0A8J6ERC5</accession>
<evidence type="ECO:0000256" key="3">
    <source>
        <dbReference type="ARBA" id="ARBA00022617"/>
    </source>
</evidence>
<evidence type="ECO:0000313" key="21">
    <source>
        <dbReference type="Proteomes" id="UP000770717"/>
    </source>
</evidence>
<comment type="subcellular location">
    <subcellularLocation>
        <location evidence="12">Cytoplasmic vesicle</location>
        <location evidence="12">Secretory vesicle</location>
        <location evidence="12">Chromaffin granule membrane</location>
        <topology evidence="12">Multi-pass membrane protein</topology>
    </subcellularLocation>
</comment>
<keyword evidence="21" id="KW-1185">Reference proteome</keyword>
<feature type="transmembrane region" description="Helical" evidence="18">
    <location>
        <begin position="29"/>
        <end position="51"/>
    </location>
</feature>
<evidence type="ECO:0000256" key="8">
    <source>
        <dbReference type="ARBA" id="ARBA00022989"/>
    </source>
</evidence>
<evidence type="ECO:0000256" key="13">
    <source>
        <dbReference type="ARBA" id="ARBA00024231"/>
    </source>
</evidence>